<accession>A0ABQ0G9Q1</accession>
<keyword evidence="5 7" id="KW-1133">Transmembrane helix</keyword>
<name>A0ABQ0G9Q1_9PEZI</name>
<dbReference type="Proteomes" id="UP001628179">
    <property type="component" value="Unassembled WGS sequence"/>
</dbReference>
<keyword evidence="9" id="KW-1185">Reference proteome</keyword>
<gene>
    <name evidence="8" type="ORF">MFIFM68171_04659</name>
</gene>
<comment type="subcellular location">
    <subcellularLocation>
        <location evidence="1">Membrane</location>
    </subcellularLocation>
</comment>
<dbReference type="PANTHER" id="PTHR32385">
    <property type="entry name" value="MANNOSYL PHOSPHORYLINOSITOL CERAMIDE SYNTHASE"/>
    <property type="match status" value="1"/>
</dbReference>
<reference evidence="8 9" key="1">
    <citation type="submission" date="2024-09" db="EMBL/GenBank/DDBJ databases">
        <title>Itraconazole resistance in Madurella fahalii resulting from another homologue of gene encoding cytochrome P450 14-alpha sterol demethylase (CYP51).</title>
        <authorList>
            <person name="Yoshioka I."/>
            <person name="Fahal A.H."/>
            <person name="Kaneko S."/>
            <person name="Yaguchi T."/>
        </authorList>
    </citation>
    <scope>NUCLEOTIDE SEQUENCE [LARGE SCALE GENOMIC DNA]</scope>
    <source>
        <strain evidence="8 9">IFM 68171</strain>
    </source>
</reference>
<protein>
    <submittedName>
        <fullName evidence="8">Mannosyl phosphorylinositol ceramide synthase SUR1</fullName>
    </submittedName>
</protein>
<evidence type="ECO:0000256" key="7">
    <source>
        <dbReference type="SAM" id="Phobius"/>
    </source>
</evidence>
<feature type="transmembrane region" description="Helical" evidence="7">
    <location>
        <begin position="286"/>
        <end position="304"/>
    </location>
</feature>
<evidence type="ECO:0000313" key="9">
    <source>
        <dbReference type="Proteomes" id="UP001628179"/>
    </source>
</evidence>
<comment type="similarity">
    <text evidence="2">Belongs to the glycosyltransferase 32 family.</text>
</comment>
<keyword evidence="4 7" id="KW-0812">Transmembrane</keyword>
<keyword evidence="6 7" id="KW-0472">Membrane</keyword>
<dbReference type="PANTHER" id="PTHR32385:SF20">
    <property type="entry name" value="MANNOSYL PHOSPHORYLINOSITOL CERAMIDE SYNTHASE CSH1-RELATED"/>
    <property type="match status" value="1"/>
</dbReference>
<proteinExistence type="inferred from homology"/>
<evidence type="ECO:0000256" key="4">
    <source>
        <dbReference type="ARBA" id="ARBA00022692"/>
    </source>
</evidence>
<sequence length="328" mass="38336">MRLPIKISFVLWAIALVTSLGYAISRLLFFKQLFFEHAGIAITQDEVAETYNATGETRTQSIPKIVHQVFHNWHDPGNDTLPLDWVAVRQGCIDLNPGFDFKLWTEKASREFIEAEYPWFLRTYDGYRYPVQRVDAVRYFLLLHFGGIYMDLDNGCKTDLTPTLYYPVWITDGGRGALSNNILAARPNHPFWSRLTLSLLRYDWNWVFPYVTISYASGQWFETAIWEEYHALLPKPSKHATHEHRLYRMMMDDRPTADPWVFFTQERGGTWVNWDNRLFLLLGDHLFLFLATIFGGIALVLWLGSRCSRRYCIGYTRLRSISPGRSII</sequence>
<dbReference type="InterPro" id="IPR051706">
    <property type="entry name" value="Glycosyltransferase_domain"/>
</dbReference>
<evidence type="ECO:0000256" key="3">
    <source>
        <dbReference type="ARBA" id="ARBA00022679"/>
    </source>
</evidence>
<dbReference type="InterPro" id="IPR007577">
    <property type="entry name" value="GlycoTrfase_DXD_sugar-bd_CS"/>
</dbReference>
<keyword evidence="3" id="KW-0808">Transferase</keyword>
<dbReference type="SUPFAM" id="SSF53448">
    <property type="entry name" value="Nucleotide-diphospho-sugar transferases"/>
    <property type="match status" value="1"/>
</dbReference>
<dbReference type="Gene3D" id="3.90.550.20">
    <property type="match status" value="1"/>
</dbReference>
<dbReference type="EMBL" id="BAAFSV010000002">
    <property type="protein sequence ID" value="GAB1314449.1"/>
    <property type="molecule type" value="Genomic_DNA"/>
</dbReference>
<evidence type="ECO:0000256" key="1">
    <source>
        <dbReference type="ARBA" id="ARBA00004370"/>
    </source>
</evidence>
<dbReference type="InterPro" id="IPR029044">
    <property type="entry name" value="Nucleotide-diphossugar_trans"/>
</dbReference>
<evidence type="ECO:0000256" key="6">
    <source>
        <dbReference type="ARBA" id="ARBA00023136"/>
    </source>
</evidence>
<comment type="caution">
    <text evidence="8">The sequence shown here is derived from an EMBL/GenBank/DDBJ whole genome shotgun (WGS) entry which is preliminary data.</text>
</comment>
<organism evidence="8 9">
    <name type="scientific">Madurella fahalii</name>
    <dbReference type="NCBI Taxonomy" id="1157608"/>
    <lineage>
        <taxon>Eukaryota</taxon>
        <taxon>Fungi</taxon>
        <taxon>Dikarya</taxon>
        <taxon>Ascomycota</taxon>
        <taxon>Pezizomycotina</taxon>
        <taxon>Sordariomycetes</taxon>
        <taxon>Sordariomycetidae</taxon>
        <taxon>Sordariales</taxon>
        <taxon>Sordariales incertae sedis</taxon>
        <taxon>Madurella</taxon>
    </lineage>
</organism>
<evidence type="ECO:0000313" key="8">
    <source>
        <dbReference type="EMBL" id="GAB1314449.1"/>
    </source>
</evidence>
<evidence type="ECO:0000256" key="5">
    <source>
        <dbReference type="ARBA" id="ARBA00022989"/>
    </source>
</evidence>
<dbReference type="RefSeq" id="XP_070916180.1">
    <property type="nucleotide sequence ID" value="XM_071060079.1"/>
</dbReference>
<dbReference type="Pfam" id="PF04488">
    <property type="entry name" value="Gly_transf_sug"/>
    <property type="match status" value="1"/>
</dbReference>
<evidence type="ECO:0000256" key="2">
    <source>
        <dbReference type="ARBA" id="ARBA00009003"/>
    </source>
</evidence>
<dbReference type="GeneID" id="98175402"/>